<name>A0A1I5DSJ7_9FLAO</name>
<keyword evidence="2" id="KW-1185">Reference proteome</keyword>
<gene>
    <name evidence="1" type="ORF">SAMN04487989_1135</name>
</gene>
<dbReference type="RefSeq" id="WP_092210157.1">
    <property type="nucleotide sequence ID" value="NZ_FOVN01000013.1"/>
</dbReference>
<evidence type="ECO:0000313" key="1">
    <source>
        <dbReference type="EMBL" id="SFO02203.1"/>
    </source>
</evidence>
<sequence length="63" mass="7312">MAVKYPDLTKAYCKYSTAKIQAEFTQAEYIEIIKIGIEEQKQKLLPVFPSCLSDYQNNVKKHN</sequence>
<dbReference type="Proteomes" id="UP000198705">
    <property type="component" value="Unassembled WGS sequence"/>
</dbReference>
<accession>A0A1I5DSJ7</accession>
<evidence type="ECO:0000313" key="2">
    <source>
        <dbReference type="Proteomes" id="UP000198705"/>
    </source>
</evidence>
<reference evidence="2" key="1">
    <citation type="submission" date="2016-10" db="EMBL/GenBank/DDBJ databases">
        <authorList>
            <person name="Varghese N."/>
            <person name="Submissions S."/>
        </authorList>
    </citation>
    <scope>NUCLEOTIDE SEQUENCE [LARGE SCALE GENOMIC DNA]</scope>
    <source>
        <strain evidence="2">DSM 23925</strain>
    </source>
</reference>
<proteinExistence type="predicted"/>
<dbReference type="AlphaFoldDB" id="A0A1I5DSJ7"/>
<protein>
    <submittedName>
        <fullName evidence="1">Uncharacterized protein</fullName>
    </submittedName>
</protein>
<organism evidence="1 2">
    <name type="scientific">Bizionia echini</name>
    <dbReference type="NCBI Taxonomy" id="649333"/>
    <lineage>
        <taxon>Bacteria</taxon>
        <taxon>Pseudomonadati</taxon>
        <taxon>Bacteroidota</taxon>
        <taxon>Flavobacteriia</taxon>
        <taxon>Flavobacteriales</taxon>
        <taxon>Flavobacteriaceae</taxon>
        <taxon>Bizionia</taxon>
    </lineage>
</organism>
<dbReference type="EMBL" id="FOVN01000013">
    <property type="protein sequence ID" value="SFO02203.1"/>
    <property type="molecule type" value="Genomic_DNA"/>
</dbReference>